<evidence type="ECO:0000256" key="1">
    <source>
        <dbReference type="SAM" id="SignalP"/>
    </source>
</evidence>
<evidence type="ECO:0000313" key="4">
    <source>
        <dbReference type="EMBL" id="GGH11167.1"/>
    </source>
</evidence>
<protein>
    <recommendedName>
        <fullName evidence="6">Copper amine oxidase</fullName>
    </recommendedName>
</protein>
<organism evidence="4 5">
    <name type="scientific">Paenibacillus segetis</name>
    <dbReference type="NCBI Taxonomy" id="1325360"/>
    <lineage>
        <taxon>Bacteria</taxon>
        <taxon>Bacillati</taxon>
        <taxon>Bacillota</taxon>
        <taxon>Bacilli</taxon>
        <taxon>Bacillales</taxon>
        <taxon>Paenibacillaceae</taxon>
        <taxon>Paenibacillus</taxon>
    </lineage>
</organism>
<keyword evidence="5" id="KW-1185">Reference proteome</keyword>
<dbReference type="Pfam" id="PF07833">
    <property type="entry name" value="Cu_amine_oxidN1"/>
    <property type="match status" value="1"/>
</dbReference>
<dbReference type="PANTHER" id="PTHR40446:SF2">
    <property type="entry name" value="N-ACETYLGLUCOSAMINE-1-PHOSPHODIESTER ALPHA-N-ACETYLGLUCOSAMINIDASE"/>
    <property type="match status" value="1"/>
</dbReference>
<dbReference type="Proteomes" id="UP000659344">
    <property type="component" value="Unassembled WGS sequence"/>
</dbReference>
<evidence type="ECO:0000259" key="3">
    <source>
        <dbReference type="Pfam" id="PF09992"/>
    </source>
</evidence>
<name>A0ABQ1Y496_9BACL</name>
<dbReference type="InterPro" id="IPR018711">
    <property type="entry name" value="NAGPA"/>
</dbReference>
<feature type="domain" description="Phosphodiester glycosidase" evidence="3">
    <location>
        <begin position="205"/>
        <end position="378"/>
    </location>
</feature>
<dbReference type="PANTHER" id="PTHR40446">
    <property type="entry name" value="N-ACETYLGLUCOSAMINE-1-PHOSPHODIESTER ALPHA-N-ACETYLGLUCOSAMINIDASE"/>
    <property type="match status" value="1"/>
</dbReference>
<evidence type="ECO:0000259" key="2">
    <source>
        <dbReference type="Pfam" id="PF07833"/>
    </source>
</evidence>
<sequence>MKKVILLVVLAFVCLVPTAFGAAPAKNFVIVDAKSNESFVPIRFLNGYNGTTVTWTAADQRIDIVKEQTKLTLFVGKTTGTLNEEPVQLTGAPFNDNGVTYVPLQVVSKALNMQVTWDKELSSVKLNQDDVSAASLPFLTRDKNGNVNNSKPIVSEKKTFKVGKKSFTVQMVTISLLHPKIDMDVVLAGNTIGKVEELSSLAKRNNAAVAINGTFFDAYTTGDYKAPYGYIISGNEILKQSGGDRRTVFTYDKNHLVELIPGMDFLDRFKLGTIEGGLQAGPRLLTNGKVTIDVVKEGFKDPKILTGGGARSALGITRDHKLILITTGGATIPQLAEIMKQAGAYQAMNLDGGASSGLYYNGKYITTPGRKISNAIVIKYQ</sequence>
<evidence type="ECO:0008006" key="6">
    <source>
        <dbReference type="Google" id="ProtNLM"/>
    </source>
</evidence>
<dbReference type="EMBL" id="BMFT01000001">
    <property type="protein sequence ID" value="GGH11167.1"/>
    <property type="molecule type" value="Genomic_DNA"/>
</dbReference>
<dbReference type="InterPro" id="IPR036582">
    <property type="entry name" value="Mao_N_sf"/>
</dbReference>
<dbReference type="InterPro" id="IPR012854">
    <property type="entry name" value="Cu_amine_oxidase-like_N"/>
</dbReference>
<evidence type="ECO:0000313" key="5">
    <source>
        <dbReference type="Proteomes" id="UP000659344"/>
    </source>
</evidence>
<dbReference type="RefSeq" id="WP_188535106.1">
    <property type="nucleotide sequence ID" value="NZ_BMFT01000001.1"/>
</dbReference>
<feature type="domain" description="Copper amine oxidase-like N-terminal" evidence="2">
    <location>
        <begin position="34"/>
        <end position="125"/>
    </location>
</feature>
<accession>A0ABQ1Y496</accession>
<proteinExistence type="predicted"/>
<dbReference type="Gene3D" id="3.30.457.10">
    <property type="entry name" value="Copper amine oxidase-like, N-terminal domain"/>
    <property type="match status" value="1"/>
</dbReference>
<feature type="chain" id="PRO_5046415903" description="Copper amine oxidase" evidence="1">
    <location>
        <begin position="22"/>
        <end position="381"/>
    </location>
</feature>
<reference evidence="5" key="1">
    <citation type="journal article" date="2019" name="Int. J. Syst. Evol. Microbiol.">
        <title>The Global Catalogue of Microorganisms (GCM) 10K type strain sequencing project: providing services to taxonomists for standard genome sequencing and annotation.</title>
        <authorList>
            <consortium name="The Broad Institute Genomics Platform"/>
            <consortium name="The Broad Institute Genome Sequencing Center for Infectious Disease"/>
            <person name="Wu L."/>
            <person name="Ma J."/>
        </authorList>
    </citation>
    <scope>NUCLEOTIDE SEQUENCE [LARGE SCALE GENOMIC DNA]</scope>
    <source>
        <strain evidence="5">CGMCC 1.12769</strain>
    </source>
</reference>
<dbReference type="SUPFAM" id="SSF55383">
    <property type="entry name" value="Copper amine oxidase, domain N"/>
    <property type="match status" value="1"/>
</dbReference>
<keyword evidence="1" id="KW-0732">Signal</keyword>
<comment type="caution">
    <text evidence="4">The sequence shown here is derived from an EMBL/GenBank/DDBJ whole genome shotgun (WGS) entry which is preliminary data.</text>
</comment>
<gene>
    <name evidence="4" type="ORF">GCM10008013_02870</name>
</gene>
<feature type="signal peptide" evidence="1">
    <location>
        <begin position="1"/>
        <end position="21"/>
    </location>
</feature>
<dbReference type="Pfam" id="PF09992">
    <property type="entry name" value="NAGPA"/>
    <property type="match status" value="1"/>
</dbReference>